<comment type="similarity">
    <text evidence="1">Belongs to the glycosyl hydrolase 1 family.</text>
</comment>
<evidence type="ECO:0000256" key="3">
    <source>
        <dbReference type="SAM" id="SignalP"/>
    </source>
</evidence>
<dbReference type="GeneID" id="132799742"/>
<evidence type="ECO:0000256" key="1">
    <source>
        <dbReference type="ARBA" id="ARBA00010838"/>
    </source>
</evidence>
<dbReference type="InterPro" id="IPR001360">
    <property type="entry name" value="Glyco_hydro_1"/>
</dbReference>
<keyword evidence="3" id="KW-0732">Signal</keyword>
<dbReference type="RefSeq" id="XP_060668207.1">
    <property type="nucleotide sequence ID" value="XM_060812224.1"/>
</dbReference>
<name>A0ABM3ZUP6_ZIZJJ</name>
<dbReference type="Gene3D" id="3.20.20.80">
    <property type="entry name" value="Glycosidases"/>
    <property type="match status" value="1"/>
</dbReference>
<proteinExistence type="inferred from homology"/>
<dbReference type="InterPro" id="IPR033132">
    <property type="entry name" value="GH_1_N_CS"/>
</dbReference>
<evidence type="ECO:0000313" key="5">
    <source>
        <dbReference type="RefSeq" id="XP_060668207.1"/>
    </source>
</evidence>
<feature type="chain" id="PRO_5045591549" evidence="3">
    <location>
        <begin position="26"/>
        <end position="119"/>
    </location>
</feature>
<dbReference type="SUPFAM" id="SSF51445">
    <property type="entry name" value="(Trans)glycosidases"/>
    <property type="match status" value="1"/>
</dbReference>
<dbReference type="InterPro" id="IPR017853">
    <property type="entry name" value="GH"/>
</dbReference>
<organism evidence="4 5">
    <name type="scientific">Ziziphus jujuba</name>
    <name type="common">Chinese jujube</name>
    <name type="synonym">Ziziphus sativa</name>
    <dbReference type="NCBI Taxonomy" id="326968"/>
    <lineage>
        <taxon>Eukaryota</taxon>
        <taxon>Viridiplantae</taxon>
        <taxon>Streptophyta</taxon>
        <taxon>Embryophyta</taxon>
        <taxon>Tracheophyta</taxon>
        <taxon>Spermatophyta</taxon>
        <taxon>Magnoliopsida</taxon>
        <taxon>eudicotyledons</taxon>
        <taxon>Gunneridae</taxon>
        <taxon>Pentapetalae</taxon>
        <taxon>rosids</taxon>
        <taxon>fabids</taxon>
        <taxon>Rosales</taxon>
        <taxon>Rhamnaceae</taxon>
        <taxon>Paliureae</taxon>
        <taxon>Ziziphus</taxon>
    </lineage>
</organism>
<dbReference type="Pfam" id="PF00232">
    <property type="entry name" value="Glyco_hydro_1"/>
    <property type="match status" value="1"/>
</dbReference>
<keyword evidence="4" id="KW-1185">Reference proteome</keyword>
<keyword evidence="2" id="KW-0378">Hydrolase</keyword>
<accession>A0ABM3ZUP6</accession>
<feature type="signal peptide" evidence="3">
    <location>
        <begin position="1"/>
        <end position="25"/>
    </location>
</feature>
<reference evidence="5" key="1">
    <citation type="submission" date="2025-08" db="UniProtKB">
        <authorList>
            <consortium name="RefSeq"/>
        </authorList>
    </citation>
    <scope>IDENTIFICATION</scope>
    <source>
        <tissue evidence="5">Seedling</tissue>
    </source>
</reference>
<protein>
    <submittedName>
        <fullName evidence="5">Vicianin hydrolase-like</fullName>
    </submittedName>
</protein>
<dbReference type="PROSITE" id="PS00653">
    <property type="entry name" value="GLYCOSYL_HYDROL_F1_2"/>
    <property type="match status" value="1"/>
</dbReference>
<evidence type="ECO:0000256" key="2">
    <source>
        <dbReference type="ARBA" id="ARBA00022801"/>
    </source>
</evidence>
<dbReference type="Proteomes" id="UP001652623">
    <property type="component" value="Chromosome 1"/>
</dbReference>
<sequence>MALIKASSIFFCFLALASFLASIEGTQPTHHVTHLNRSTFPKDFIFGAGSAAYQSEGAAHIDGRGPSIWDVFTREQKGQNDMGKSIFYSKQIAVSDGPSMQSMSQFWSYLAHDPVPEHS</sequence>
<evidence type="ECO:0000313" key="4">
    <source>
        <dbReference type="Proteomes" id="UP001652623"/>
    </source>
</evidence>
<gene>
    <name evidence="5" type="primary">LOC132799742</name>
</gene>